<gene>
    <name evidence="1" type="ORF">BECKMB1821G_GA0114241_101437</name>
</gene>
<dbReference type="AlphaFoldDB" id="A0A450X8G7"/>
<reference evidence="1" key="1">
    <citation type="submission" date="2019-02" db="EMBL/GenBank/DDBJ databases">
        <authorList>
            <person name="Gruber-Vodicka R. H."/>
            <person name="Seah K. B. B."/>
        </authorList>
    </citation>
    <scope>NUCLEOTIDE SEQUENCE</scope>
    <source>
        <strain evidence="1">BECK_BZ197</strain>
    </source>
</reference>
<protein>
    <submittedName>
        <fullName evidence="1">Uncharacterized protein</fullName>
    </submittedName>
</protein>
<proteinExistence type="predicted"/>
<accession>A0A450X8G7</accession>
<dbReference type="EMBL" id="CAADFO010000014">
    <property type="protein sequence ID" value="VFK25566.1"/>
    <property type="molecule type" value="Genomic_DNA"/>
</dbReference>
<name>A0A450X8G7_9GAMM</name>
<evidence type="ECO:0000313" key="1">
    <source>
        <dbReference type="EMBL" id="VFK25566.1"/>
    </source>
</evidence>
<sequence length="58" mass="6975">MTQKLKVTVCYREEGGRKQPEANWPKITNLIRWGGRAFLVTVKLGNHLLRWRWLIKRQ</sequence>
<organism evidence="1">
    <name type="scientific">Candidatus Kentrum sp. MB</name>
    <dbReference type="NCBI Taxonomy" id="2138164"/>
    <lineage>
        <taxon>Bacteria</taxon>
        <taxon>Pseudomonadati</taxon>
        <taxon>Pseudomonadota</taxon>
        <taxon>Gammaproteobacteria</taxon>
        <taxon>Candidatus Kentrum</taxon>
    </lineage>
</organism>